<dbReference type="Gene3D" id="2.30.230.10">
    <property type="entry name" value="Lipovitellin, beta-sheet shell regions, chain A"/>
    <property type="match status" value="1"/>
</dbReference>
<evidence type="ECO:0000256" key="5">
    <source>
        <dbReference type="ARBA" id="ARBA00023121"/>
    </source>
</evidence>
<sequence length="2584" mass="291952">MTTSAALIVLPLVAGAGAPPFGGNTPVCSTECPIAGSPKLFYQPGKTYTYEYSGKSRIQLKGVEGGLTETDWSAQVELSWITPCDMVITMKDSKTDGATVPGASRFLERYPLVVAVTDGKVHHVCSHPDDDTWSINLKKGVASAFQNSLPSNSTINSGQNITETDVVGKCPTRYEVQDHGDTVIMIKEKNHRQCKERYHTPAENPAPWLRGPFITDESTCMCKQETRNGIYSAITCEDKNVVKPSYGAYKYVEAKMMSTLKYLSESSEHSSDILEGNMVRKSLLYDYHTPKKDPSMVTQLDRIMSQICRKTRDNVERDVAALVARAIQFLRMVPEEAVEQTLNKIRSGQYCQDYKKLEELFLDFVSFVDEPGAVKVMVKELLNSRFTRGRYSLYTAAFYLIPRPCIHAMKALKPLFESTRPMPYPTLAASSMVNNYCNHNRNCHEEEPVKSLAETLGNKLQRQCSASEDEQTVQAALTTLKALGNMGVMTPAVATSVLRCMGTEGADNRIRVAAAQAFRKAKCHRASTGRLVGYALDSRKTTEVRIASYIAAVRCAEKWDFEKIVEKISVGQNTQVRGFILSHLRNVQQSDAPDKENLRNLLTNIVIPRNFKTDIRKYSRNLDLSYFSPSAGVGAGLESNIIYAPGSFIPRSIDFNLTAALEGISMNIGEVGARFEGLDPFIEKLFGPESYFQKASYKQIFSEMTSLFHEKKNKFLEHFHGDFKHKRSIDMSTLSNFFHNLYSDESRLAKADVFARFMGQEISFASLAGDLTDISADRFIEAFFSYFNDIVDQMKHLNINSAHLNINSARTAQLHLDYYFPTIQGTPFKLKMDGTAVLGRQIEGNLNLVNMIANWKKGESILKLVPSLSVEVDGFVGYDCHISKTGPEMKNTISSSNGVSFMVRPKNNNELELELDIPAKMDFIDIESKIHFIKEVKGKPKTTVSVSPSSEDEVTHQSCSNSLESGIGIKLCYKFNFFDILRSNSFLQGTPFVAKLFLEKVDPSVKGYIVKTAIQGDSNRKLIKMKLEVPGATTARDVETVVSYTKEEDSYKISAELGFSDVSSKFGAHFTNKVNQKGVQAFAKYKSSDTEIFHAIKADIMARSTTEDMEYHVTMYVSRSEDFSPQSQVIEWKSSKKNNGPEISLDILAKTKNAWKSYIDLNLEGGVDLRYASHSRVPLPRKLRKFEFHTGLGGWKVISFVRQTSESGDKVEFSSAFKIARRNEDFISLEATHTTQGRLYTDFVCKTTAKVKMGRAEYKAASSIYYEHGKKGVSLQVIRSEDNVKVADLEATRVCTIQSCRIYAAMDMPGYMKVLKFECKEEEQGPGRYVVEAAIQHGDPVIFQAEGPVTAKISSDSAKLQTDIRFITISRQPFKLSSNFVFAKNKQVLSLELIKQREPVFVAEWNIKSGSSQGTTIGIKFQLPALVDKKLDAIISNKLIHVSFDTQFLPKSSAPRRIKAFTDIDFENKKWMADFAWDADRDQSKKIILDTNVISNPSNPGRVSIHGNVKCMNEMYHVKLDIEAENLRQYRYGENGFNLELTSPQRSLEWKLNTNVESRSAKVDMNLQCKFQDDREYRLTSVVDIEKLGSPYSYKLESEMSFTSPGGQETTVHAEAKHQVTSEEREIYYKASVRTPALRKPLVLEMSSVSQELSYSLKALTERDSPATMINWEMKLYPEGGVEKFVSSVDMNALRDFLKSALEIVAIEGEEYSSGSGKYGKGKYGFHYHKPTPSSYSMKIESPSRTLEGEAEYSPSRSSFKFYPDSDKSEAKYEITGESSHNYWDQVSKYEGRLSHPGMSKDIRVKVEHSYSGQTMRGSLELDIFPDTEDKITGTLKSTMIANNTVRIEASLTTRILRVHPKVTVMAAYSQNTTGIDVQFQKSPSSPVSFQVSALYDRIFTGDATMTFRVINEEDAVVDIAGVMGPEKDPECNGVNIKGVAYASPIGSYDIRSKLCRPFFFELISKKQESQKEFITKLGLQCPNRAEISLSESNLDQPWRNAIAMARDKLPSPTVAEVHFVYESENMHTVKGALKEDWQRVMESAHSWADSVSRYLEEQAQQQGTTFPNPEIETLLEEVKHDLREIYHDLIYKEIIPHYEAFREFLRRPPASYVIQFSSSILSGIAKIQRDLRSRLLHEVLAWQEEFKDITERIIELLVKATRWVETGEIPEPVRRLLEQLQETRIFRMFKRDVDAFIRRYPEEYEAIQEMVAKVKDTLQEDFENVLIRISKIKVVENTIKWILKDLSNENMIANKVEEYISEIIQEAIWALGVETNESEMKFKMHLHKPVYSLIQLLQEVHLTPIYYLEKLALVHDRLIPFPINNVIWAYYTLLPRHMTELLPPYNRTAMVVSDTEILTFDGALLRAPRSPCHVVLAVYANNKLTMTHPQPSAPPQITFSTGSTTVSVKPDFRVDVNGHEMNRQQLTAGDVFIQKTSREVNATSPFMTVRVFRQERVVSVNVSGWTYGRIAGLLGTYDGEVGNDWFTPSGRNASSLQELVASWQEDRQCPTPPISPFDHDTVPAERIIQCHSLLELRSKCFPVVNPKPFIKMCHAAHRPCDAAKAYRTMCARQGIRDMFPIPC</sequence>
<keyword evidence="3" id="KW-0758">Storage protein</keyword>
<comment type="caution">
    <text evidence="8">Lacks conserved residue(s) required for the propagation of feature annotation.</text>
</comment>
<feature type="chain" id="PRO_5004327037" evidence="9">
    <location>
        <begin position="19"/>
        <end position="2584"/>
    </location>
</feature>
<dbReference type="InterPro" id="IPR015255">
    <property type="entry name" value="Vitellinogen_open_b-sht"/>
</dbReference>
<dbReference type="SMART" id="SM00216">
    <property type="entry name" value="VWD"/>
    <property type="match status" value="1"/>
</dbReference>
<feature type="domain" description="Vitellogenin" evidence="10">
    <location>
        <begin position="42"/>
        <end position="653"/>
    </location>
</feature>
<dbReference type="Pfam" id="PF09172">
    <property type="entry name" value="Vit_open_b-sht"/>
    <property type="match status" value="1"/>
</dbReference>
<evidence type="ECO:0000259" key="11">
    <source>
        <dbReference type="PROSITE" id="PS51233"/>
    </source>
</evidence>
<dbReference type="Pfam" id="PF01347">
    <property type="entry name" value="Vitellogenin_N"/>
    <property type="match status" value="1"/>
</dbReference>
<dbReference type="EMBL" id="AF306784">
    <property type="protein sequence ID" value="AAG17936.1"/>
    <property type="molecule type" value="mRNA"/>
</dbReference>
<dbReference type="SUPFAM" id="SSF48431">
    <property type="entry name" value="Lipovitellin-phosvitin complex, superhelical domain"/>
    <property type="match status" value="1"/>
</dbReference>
<dbReference type="InterPro" id="IPR050733">
    <property type="entry name" value="Vitellogenin/Apolipophorin"/>
</dbReference>
<dbReference type="SMR" id="Q9GSG2"/>
<dbReference type="PANTHER" id="PTHR23345">
    <property type="entry name" value="VITELLOGENIN-RELATED"/>
    <property type="match status" value="1"/>
</dbReference>
<evidence type="ECO:0000256" key="6">
    <source>
        <dbReference type="ARBA" id="ARBA00023157"/>
    </source>
</evidence>
<evidence type="ECO:0000256" key="2">
    <source>
        <dbReference type="ARBA" id="ARBA00022729"/>
    </source>
</evidence>
<dbReference type="InterPro" id="IPR015819">
    <property type="entry name" value="Lipid_transp_b-sht_shell"/>
</dbReference>
<proteinExistence type="evidence at transcript level"/>
<dbReference type="SMART" id="SM01169">
    <property type="entry name" value="DUF1943"/>
    <property type="match status" value="1"/>
</dbReference>
<dbReference type="PANTHER" id="PTHR23345:SF15">
    <property type="entry name" value="VITELLOGENIN 1-RELATED"/>
    <property type="match status" value="1"/>
</dbReference>
<dbReference type="InterPro" id="IPR015816">
    <property type="entry name" value="Vitellinogen_b-sht_N"/>
</dbReference>
<dbReference type="InterPro" id="IPR001846">
    <property type="entry name" value="VWF_type-D"/>
</dbReference>
<dbReference type="FunFam" id="2.20.50.20:FF:000007">
    <property type="entry name" value="von Willebrand factor type D domaincontaining protein"/>
    <property type="match status" value="1"/>
</dbReference>
<accession>Q9GSG2</accession>
<dbReference type="InterPro" id="IPR015817">
    <property type="entry name" value="Vitellinogen_open_b-sht_sub1"/>
</dbReference>
<dbReference type="GO" id="GO:0045735">
    <property type="term" value="F:nutrient reservoir activity"/>
    <property type="evidence" value="ECO:0007669"/>
    <property type="project" value="UniProtKB-KW"/>
</dbReference>
<dbReference type="InterPro" id="IPR011030">
    <property type="entry name" value="Lipovitellin_superhlx_dom"/>
</dbReference>
<keyword evidence="5" id="KW-0446">Lipid-binding</keyword>
<keyword evidence="7" id="KW-0325">Glycoprotein</keyword>
<keyword evidence="1" id="KW-0813">Transport</keyword>
<evidence type="ECO:0000256" key="7">
    <source>
        <dbReference type="ARBA" id="ARBA00023180"/>
    </source>
</evidence>
<reference evidence="12" key="1">
    <citation type="journal article" date="2002" name="Gen. Comp. Endocrinol.">
        <title>The vitellogenin cDNA of Cherax quadricarinatus encodes a lipoprotein with calcium binding ability, and its expression is induced following the removal of the androgenic gland in a sexually plastic system.</title>
        <authorList>
            <person name="Abdu U."/>
            <person name="Davis C."/>
            <person name="Khalaila I."/>
            <person name="Sagi A."/>
        </authorList>
    </citation>
    <scope>NUCLEOTIDE SEQUENCE</scope>
    <source>
        <tissue evidence="12">Hepatopancreas</tissue>
    </source>
</reference>
<dbReference type="Gene3D" id="2.20.80.10">
    <property type="entry name" value="Lipovitellin-phosvitin complex, chain A, domain 4"/>
    <property type="match status" value="1"/>
</dbReference>
<name>Q9GSG2_CHEQU</name>
<dbReference type="GO" id="GO:0005319">
    <property type="term" value="F:lipid transporter activity"/>
    <property type="evidence" value="ECO:0007669"/>
    <property type="project" value="InterPro"/>
</dbReference>
<dbReference type="PROSITE" id="PS51211">
    <property type="entry name" value="VITELLOGENIN"/>
    <property type="match status" value="1"/>
</dbReference>
<evidence type="ECO:0000256" key="1">
    <source>
        <dbReference type="ARBA" id="ARBA00022448"/>
    </source>
</evidence>
<keyword evidence="6" id="KW-1015">Disulfide bond</keyword>
<feature type="domain" description="VWFD" evidence="11">
    <location>
        <begin position="2348"/>
        <end position="2511"/>
    </location>
</feature>
<dbReference type="Pfam" id="PF00094">
    <property type="entry name" value="VWD"/>
    <property type="match status" value="1"/>
</dbReference>
<dbReference type="GO" id="GO:0008289">
    <property type="term" value="F:lipid binding"/>
    <property type="evidence" value="ECO:0007669"/>
    <property type="project" value="UniProtKB-KW"/>
</dbReference>
<evidence type="ECO:0000256" key="8">
    <source>
        <dbReference type="PROSITE-ProRule" id="PRU00557"/>
    </source>
</evidence>
<protein>
    <submittedName>
        <fullName evidence="12">Vitellogenin</fullName>
    </submittedName>
</protein>
<dbReference type="Gene3D" id="1.25.10.20">
    <property type="entry name" value="Vitellinogen, superhelical"/>
    <property type="match status" value="1"/>
</dbReference>
<dbReference type="GlyConnect" id="623">
    <property type="glycosylation" value="6 N-Linked glycans"/>
</dbReference>
<evidence type="ECO:0000256" key="9">
    <source>
        <dbReference type="SAM" id="SignalP"/>
    </source>
</evidence>
<evidence type="ECO:0000256" key="3">
    <source>
        <dbReference type="ARBA" id="ARBA00022761"/>
    </source>
</evidence>
<dbReference type="Gene3D" id="2.20.50.20">
    <property type="entry name" value="Lipovitellin. Chain A, domain 3"/>
    <property type="match status" value="1"/>
</dbReference>
<dbReference type="OrthoDB" id="6484170at2759"/>
<dbReference type="SUPFAM" id="SSF56968">
    <property type="entry name" value="Lipovitellin-phosvitin complex, beta-sheet shell regions"/>
    <property type="match status" value="2"/>
</dbReference>
<keyword evidence="4" id="KW-0445">Lipid transport</keyword>
<evidence type="ECO:0000259" key="10">
    <source>
        <dbReference type="PROSITE" id="PS51211"/>
    </source>
</evidence>
<dbReference type="PROSITE" id="PS51233">
    <property type="entry name" value="VWFD"/>
    <property type="match status" value="1"/>
</dbReference>
<evidence type="ECO:0000256" key="4">
    <source>
        <dbReference type="ARBA" id="ARBA00023055"/>
    </source>
</evidence>
<organism evidence="12">
    <name type="scientific">Cherax quadricarinatus</name>
    <name type="common">Australian red claw crayfish</name>
    <dbReference type="NCBI Taxonomy" id="27406"/>
    <lineage>
        <taxon>Eukaryota</taxon>
        <taxon>Metazoa</taxon>
        <taxon>Ecdysozoa</taxon>
        <taxon>Arthropoda</taxon>
        <taxon>Crustacea</taxon>
        <taxon>Multicrustacea</taxon>
        <taxon>Malacostraca</taxon>
        <taxon>Eumalacostraca</taxon>
        <taxon>Eucarida</taxon>
        <taxon>Decapoda</taxon>
        <taxon>Pleocyemata</taxon>
        <taxon>Astacidea</taxon>
        <taxon>Parastacoidea</taxon>
        <taxon>Parastacidae</taxon>
        <taxon>Cherax</taxon>
    </lineage>
</organism>
<dbReference type="InterPro" id="IPR001747">
    <property type="entry name" value="Vitellogenin_N"/>
</dbReference>
<dbReference type="SMART" id="SM00638">
    <property type="entry name" value="LPD_N"/>
    <property type="match status" value="1"/>
</dbReference>
<evidence type="ECO:0000313" key="12">
    <source>
        <dbReference type="EMBL" id="AAG17936.1"/>
    </source>
</evidence>
<feature type="signal peptide" evidence="9">
    <location>
        <begin position="1"/>
        <end position="18"/>
    </location>
</feature>
<keyword evidence="2 9" id="KW-0732">Signal</keyword>
<dbReference type="GlyCosmos" id="Q9GSG2">
    <property type="glycosylation" value="No site information, 11 glycans"/>
</dbReference>
<gene>
    <name evidence="12" type="primary">vg</name>
</gene>